<evidence type="ECO:0000256" key="1">
    <source>
        <dbReference type="SAM" id="SignalP"/>
    </source>
</evidence>
<gene>
    <name evidence="2" type="ORF">DAPPUDRAFT_318536</name>
</gene>
<feature type="chain" id="PRO_5003241067" evidence="1">
    <location>
        <begin position="21"/>
        <end position="217"/>
    </location>
</feature>
<dbReference type="OrthoDB" id="10275441at2759"/>
<dbReference type="InterPro" id="IPR053358">
    <property type="entry name" value="Diff-assoc_signaling"/>
</dbReference>
<keyword evidence="1" id="KW-0732">Signal</keyword>
<feature type="signal peptide" evidence="1">
    <location>
        <begin position="1"/>
        <end position="20"/>
    </location>
</feature>
<name>E9GJ43_DAPPU</name>
<evidence type="ECO:0000313" key="2">
    <source>
        <dbReference type="EMBL" id="EFX80382.1"/>
    </source>
</evidence>
<dbReference type="PhylomeDB" id="E9GJ43"/>
<dbReference type="AlphaFoldDB" id="E9GJ43"/>
<evidence type="ECO:0000313" key="3">
    <source>
        <dbReference type="Proteomes" id="UP000000305"/>
    </source>
</evidence>
<dbReference type="PANTHER" id="PTHR34261">
    <property type="entry name" value="APC REGULATOR OF WNT-SIGNALING PATHWAY-RELATED"/>
    <property type="match status" value="1"/>
</dbReference>
<protein>
    <submittedName>
        <fullName evidence="2">Uncharacterized protein</fullName>
    </submittedName>
</protein>
<keyword evidence="3" id="KW-1185">Reference proteome</keyword>
<sequence>MKFSTSSTIFLLVCVVYTRANNQRLPTAEMGEITNTFLAKSALEIPAEEGDGDFAVDTADSSVDKEEDQVYVFTYRTKGDVGDDPFKLCGFFDQTDVRGPLIDNGLRKEGTEAVALLTQTSFTKNEYLYTLVDKDASRIEFRDLLQIYGKRWAHLQIQKYKFKPPYHAPPIIYGNVCVQTDKTFPIDLIRKALNETMEKYVRVWLEVAPKVVPEDPK</sequence>
<dbReference type="InParanoid" id="E9GJ43"/>
<dbReference type="KEGG" id="dpx:DAPPUDRAFT_318536"/>
<dbReference type="HOGENOM" id="CLU_1273396_0_0_1"/>
<proteinExistence type="predicted"/>
<reference evidence="2 3" key="1">
    <citation type="journal article" date="2011" name="Science">
        <title>The ecoresponsive genome of Daphnia pulex.</title>
        <authorList>
            <person name="Colbourne J.K."/>
            <person name="Pfrender M.E."/>
            <person name="Gilbert D."/>
            <person name="Thomas W.K."/>
            <person name="Tucker A."/>
            <person name="Oakley T.H."/>
            <person name="Tokishita S."/>
            <person name="Aerts A."/>
            <person name="Arnold G.J."/>
            <person name="Basu M.K."/>
            <person name="Bauer D.J."/>
            <person name="Caceres C.E."/>
            <person name="Carmel L."/>
            <person name="Casola C."/>
            <person name="Choi J.H."/>
            <person name="Detter J.C."/>
            <person name="Dong Q."/>
            <person name="Dusheyko S."/>
            <person name="Eads B.D."/>
            <person name="Frohlich T."/>
            <person name="Geiler-Samerotte K.A."/>
            <person name="Gerlach D."/>
            <person name="Hatcher P."/>
            <person name="Jogdeo S."/>
            <person name="Krijgsveld J."/>
            <person name="Kriventseva E.V."/>
            <person name="Kultz D."/>
            <person name="Laforsch C."/>
            <person name="Lindquist E."/>
            <person name="Lopez J."/>
            <person name="Manak J.R."/>
            <person name="Muller J."/>
            <person name="Pangilinan J."/>
            <person name="Patwardhan R.P."/>
            <person name="Pitluck S."/>
            <person name="Pritham E.J."/>
            <person name="Rechtsteiner A."/>
            <person name="Rho M."/>
            <person name="Rogozin I.B."/>
            <person name="Sakarya O."/>
            <person name="Salamov A."/>
            <person name="Schaack S."/>
            <person name="Shapiro H."/>
            <person name="Shiga Y."/>
            <person name="Skalitzky C."/>
            <person name="Smith Z."/>
            <person name="Souvorov A."/>
            <person name="Sung W."/>
            <person name="Tang Z."/>
            <person name="Tsuchiya D."/>
            <person name="Tu H."/>
            <person name="Vos H."/>
            <person name="Wang M."/>
            <person name="Wolf Y.I."/>
            <person name="Yamagata H."/>
            <person name="Yamada T."/>
            <person name="Ye Y."/>
            <person name="Shaw J.R."/>
            <person name="Andrews J."/>
            <person name="Crease T.J."/>
            <person name="Tang H."/>
            <person name="Lucas S.M."/>
            <person name="Robertson H.M."/>
            <person name="Bork P."/>
            <person name="Koonin E.V."/>
            <person name="Zdobnov E.M."/>
            <person name="Grigoriev I.V."/>
            <person name="Lynch M."/>
            <person name="Boore J.L."/>
        </authorList>
    </citation>
    <scope>NUCLEOTIDE SEQUENCE [LARGE SCALE GENOMIC DNA]</scope>
</reference>
<dbReference type="PANTHER" id="PTHR34261:SF1">
    <property type="entry name" value="TUBULIN POLYMERIZATION-PROMOTING PROTEIN"/>
    <property type="match status" value="1"/>
</dbReference>
<dbReference type="Proteomes" id="UP000000305">
    <property type="component" value="Unassembled WGS sequence"/>
</dbReference>
<organism evidence="2 3">
    <name type="scientific">Daphnia pulex</name>
    <name type="common">Water flea</name>
    <dbReference type="NCBI Taxonomy" id="6669"/>
    <lineage>
        <taxon>Eukaryota</taxon>
        <taxon>Metazoa</taxon>
        <taxon>Ecdysozoa</taxon>
        <taxon>Arthropoda</taxon>
        <taxon>Crustacea</taxon>
        <taxon>Branchiopoda</taxon>
        <taxon>Diplostraca</taxon>
        <taxon>Cladocera</taxon>
        <taxon>Anomopoda</taxon>
        <taxon>Daphniidae</taxon>
        <taxon>Daphnia</taxon>
    </lineage>
</organism>
<accession>E9GJ43</accession>
<dbReference type="EMBL" id="GL732547">
    <property type="protein sequence ID" value="EFX80382.1"/>
    <property type="molecule type" value="Genomic_DNA"/>
</dbReference>